<protein>
    <submittedName>
        <fullName evidence="8">EscS/YscS/HrcS family type III secretion system export apparatus protein</fullName>
    </submittedName>
</protein>
<proteinExistence type="inferred from homology"/>
<organism evidence="8 9">
    <name type="scientific">Bordetella genomosp. 6</name>
    <dbReference type="NCBI Taxonomy" id="463024"/>
    <lineage>
        <taxon>Bacteria</taxon>
        <taxon>Pseudomonadati</taxon>
        <taxon>Pseudomonadota</taxon>
        <taxon>Betaproteobacteria</taxon>
        <taxon>Burkholderiales</taxon>
        <taxon>Alcaligenaceae</taxon>
        <taxon>Bordetella</taxon>
    </lineage>
</organism>
<evidence type="ECO:0000313" key="9">
    <source>
        <dbReference type="Proteomes" id="UP000216524"/>
    </source>
</evidence>
<name>A0ABX4FAP9_9BORD</name>
<keyword evidence="3" id="KW-1003">Cell membrane</keyword>
<evidence type="ECO:0000256" key="2">
    <source>
        <dbReference type="ARBA" id="ARBA00006156"/>
    </source>
</evidence>
<dbReference type="NCBIfam" id="TIGR01403">
    <property type="entry name" value="fliQ_rel_III"/>
    <property type="match status" value="1"/>
</dbReference>
<dbReference type="PANTHER" id="PTHR34040">
    <property type="entry name" value="FLAGELLAR BIOSYNTHETIC PROTEIN FLIQ"/>
    <property type="match status" value="1"/>
</dbReference>
<evidence type="ECO:0000256" key="7">
    <source>
        <dbReference type="SAM" id="Phobius"/>
    </source>
</evidence>
<gene>
    <name evidence="8" type="ORF">CAL23_15810</name>
</gene>
<dbReference type="Proteomes" id="UP000216524">
    <property type="component" value="Unassembled WGS sequence"/>
</dbReference>
<reference evidence="8 9" key="1">
    <citation type="submission" date="2017-05" db="EMBL/GenBank/DDBJ databases">
        <title>Complete and WGS of Bordetella genogroups.</title>
        <authorList>
            <person name="Spilker T."/>
            <person name="Lipuma J."/>
        </authorList>
    </citation>
    <scope>NUCLEOTIDE SEQUENCE [LARGE SCALE GENOMIC DNA]</scope>
    <source>
        <strain evidence="8 9">AU3139</strain>
    </source>
</reference>
<dbReference type="InterPro" id="IPR006306">
    <property type="entry name" value="T3SS_HrpO"/>
</dbReference>
<evidence type="ECO:0000256" key="1">
    <source>
        <dbReference type="ARBA" id="ARBA00004651"/>
    </source>
</evidence>
<comment type="caution">
    <text evidence="8">The sequence shown here is derived from an EMBL/GenBank/DDBJ whole genome shotgun (WGS) entry which is preliminary data.</text>
</comment>
<keyword evidence="6 7" id="KW-0472">Membrane</keyword>
<comment type="similarity">
    <text evidence="2">Belongs to the FliQ/MopD/SpaQ family.</text>
</comment>
<keyword evidence="9" id="KW-1185">Reference proteome</keyword>
<dbReference type="PRINTS" id="PR00952">
    <property type="entry name" value="TYPE3IMQPROT"/>
</dbReference>
<dbReference type="PANTHER" id="PTHR34040:SF2">
    <property type="entry name" value="FLAGELLAR BIOSYNTHETIC PROTEIN FLIQ"/>
    <property type="match status" value="1"/>
</dbReference>
<dbReference type="InterPro" id="IPR002191">
    <property type="entry name" value="Bac_export_3"/>
</dbReference>
<sequence length="91" mass="10087">MTGMQIPDLVSFMTQALYLVLWLSLPPIAAAAIVGTLFSLLQALTQVQEQTLSFAVKLIAVFATLMLAARWISAEIHNFTIAVFDVFHRIH</sequence>
<feature type="transmembrane region" description="Helical" evidence="7">
    <location>
        <begin position="52"/>
        <end position="72"/>
    </location>
</feature>
<evidence type="ECO:0000256" key="6">
    <source>
        <dbReference type="ARBA" id="ARBA00023136"/>
    </source>
</evidence>
<feature type="transmembrane region" description="Helical" evidence="7">
    <location>
        <begin position="16"/>
        <end position="40"/>
    </location>
</feature>
<accession>A0ABX4FAP9</accession>
<keyword evidence="5 7" id="KW-1133">Transmembrane helix</keyword>
<evidence type="ECO:0000256" key="4">
    <source>
        <dbReference type="ARBA" id="ARBA00022692"/>
    </source>
</evidence>
<evidence type="ECO:0000256" key="5">
    <source>
        <dbReference type="ARBA" id="ARBA00022989"/>
    </source>
</evidence>
<dbReference type="EMBL" id="NEVV01000005">
    <property type="protein sequence ID" value="OZI75393.1"/>
    <property type="molecule type" value="Genomic_DNA"/>
</dbReference>
<keyword evidence="4 7" id="KW-0812">Transmembrane</keyword>
<evidence type="ECO:0000256" key="3">
    <source>
        <dbReference type="ARBA" id="ARBA00022475"/>
    </source>
</evidence>
<dbReference type="Pfam" id="PF01313">
    <property type="entry name" value="Bac_export_3"/>
    <property type="match status" value="1"/>
</dbReference>
<evidence type="ECO:0000313" key="8">
    <source>
        <dbReference type="EMBL" id="OZI75393.1"/>
    </source>
</evidence>
<dbReference type="PIRSF" id="PIRSF004669">
    <property type="entry name" value="FliQ"/>
    <property type="match status" value="1"/>
</dbReference>
<comment type="subcellular location">
    <subcellularLocation>
        <location evidence="1">Cell membrane</location>
        <topology evidence="1">Multi-pass membrane protein</topology>
    </subcellularLocation>
</comment>